<evidence type="ECO:0000313" key="4">
    <source>
        <dbReference type="Proteomes" id="UP000635606"/>
    </source>
</evidence>
<comment type="caution">
    <text evidence="3">The sequence shown here is derived from an EMBL/GenBank/DDBJ whole genome shotgun (WGS) entry which is preliminary data.</text>
</comment>
<dbReference type="Gene3D" id="3.40.720.10">
    <property type="entry name" value="Alkaline Phosphatase, subunit A"/>
    <property type="match status" value="1"/>
</dbReference>
<keyword evidence="1" id="KW-0812">Transmembrane</keyword>
<dbReference type="SUPFAM" id="SSF53649">
    <property type="entry name" value="Alkaline phosphatase-like"/>
    <property type="match status" value="1"/>
</dbReference>
<dbReference type="InterPro" id="IPR017850">
    <property type="entry name" value="Alkaline_phosphatase_core_sf"/>
</dbReference>
<keyword evidence="1" id="KW-0472">Membrane</keyword>
<feature type="transmembrane region" description="Helical" evidence="1">
    <location>
        <begin position="51"/>
        <end position="78"/>
    </location>
</feature>
<sequence>MTALAGAILLCGLVLPNEFRHFTPGWFVRIPVEALLGLVIVLVLPRRPGRVAAVLAGVGLGLVVIVKVIDMFFIALFLRSSDPVLDWTLLGNGFDFVRESYGGAGAVGAVVAVVLLVGAVLAVTVWSALRMTRLVVGHRRNAVVTGLVLAVAWVLLAVTNAEIVPGEPVAAKSTTGFTYYRALQAKKSMNDKETFAREAAVDAFAGVPDNQLLNGLRGKDVVFAFVESYGFSAATDPRYQADIGSVLDDGRNRLQAAGFSARSGFLTSPTAGGGSWFAHATFLSGLWIDNQQRYKTLTSSKRLTLGTAFRRADWNTVGVMPGIIRKWPEGEFFGYDRVYGKEGLAYRGPRFGYAAMPDQYTLAKFHKEERAKPGRGPLMAEIELMSSHTPWGAPPELVDWNDIGDGSTGFAAASPDGSLLGGTAQARAAYAKTIGYSLRSLISYVETYGDDNLVLVFLGDHQPTPNVTDNSPNFDVPITIVARDRAILDRTAGWGWQDGLRPTPGAPVWKMSDFRDRFLTAFAT</sequence>
<dbReference type="AlphaFoldDB" id="A0A8J4A3J9"/>
<accession>A0A8J4A3J9</accession>
<keyword evidence="1" id="KW-1133">Transmembrane helix</keyword>
<evidence type="ECO:0000256" key="1">
    <source>
        <dbReference type="SAM" id="Phobius"/>
    </source>
</evidence>
<feature type="transmembrane region" description="Helical" evidence="1">
    <location>
        <begin position="141"/>
        <end position="158"/>
    </location>
</feature>
<reference evidence="3" key="1">
    <citation type="submission" date="2021-01" db="EMBL/GenBank/DDBJ databases">
        <title>Whole genome shotgun sequence of Virgisporangium ochraceum NBRC 16418.</title>
        <authorList>
            <person name="Komaki H."/>
            <person name="Tamura T."/>
        </authorList>
    </citation>
    <scope>NUCLEOTIDE SEQUENCE</scope>
    <source>
        <strain evidence="3">NBRC 16418</strain>
    </source>
</reference>
<name>A0A8J4A3J9_9ACTN</name>
<evidence type="ECO:0000259" key="2">
    <source>
        <dbReference type="Pfam" id="PF00884"/>
    </source>
</evidence>
<dbReference type="RefSeq" id="WP_203933712.1">
    <property type="nucleotide sequence ID" value="NZ_BOPH01000126.1"/>
</dbReference>
<dbReference type="Pfam" id="PF00884">
    <property type="entry name" value="Sulfatase"/>
    <property type="match status" value="1"/>
</dbReference>
<proteinExistence type="predicted"/>
<feature type="domain" description="Sulfatase N-terminal" evidence="2">
    <location>
        <begin position="279"/>
        <end position="464"/>
    </location>
</feature>
<feature type="transmembrane region" description="Helical" evidence="1">
    <location>
        <begin position="26"/>
        <end position="44"/>
    </location>
</feature>
<dbReference type="EMBL" id="BOPH01000126">
    <property type="protein sequence ID" value="GIJ73897.1"/>
    <property type="molecule type" value="Genomic_DNA"/>
</dbReference>
<keyword evidence="4" id="KW-1185">Reference proteome</keyword>
<dbReference type="InterPro" id="IPR000917">
    <property type="entry name" value="Sulfatase_N"/>
</dbReference>
<organism evidence="3 4">
    <name type="scientific">Virgisporangium ochraceum</name>
    <dbReference type="NCBI Taxonomy" id="65505"/>
    <lineage>
        <taxon>Bacteria</taxon>
        <taxon>Bacillati</taxon>
        <taxon>Actinomycetota</taxon>
        <taxon>Actinomycetes</taxon>
        <taxon>Micromonosporales</taxon>
        <taxon>Micromonosporaceae</taxon>
        <taxon>Virgisporangium</taxon>
    </lineage>
</organism>
<evidence type="ECO:0000313" key="3">
    <source>
        <dbReference type="EMBL" id="GIJ73897.1"/>
    </source>
</evidence>
<feature type="transmembrane region" description="Helical" evidence="1">
    <location>
        <begin position="106"/>
        <end position="129"/>
    </location>
</feature>
<dbReference type="Proteomes" id="UP000635606">
    <property type="component" value="Unassembled WGS sequence"/>
</dbReference>
<gene>
    <name evidence="3" type="ORF">Voc01_088140</name>
</gene>
<protein>
    <recommendedName>
        <fullName evidence="2">Sulfatase N-terminal domain-containing protein</fullName>
    </recommendedName>
</protein>